<dbReference type="EMBL" id="JASCIQ010000045">
    <property type="protein sequence ID" value="MDI3408436.1"/>
    <property type="molecule type" value="Genomic_DNA"/>
</dbReference>
<protein>
    <submittedName>
        <fullName evidence="2">Uncharacterized protein</fullName>
    </submittedName>
</protein>
<comment type="caution">
    <text evidence="2">The sequence shown here is derived from an EMBL/GenBank/DDBJ whole genome shotgun (WGS) entry which is preliminary data.</text>
</comment>
<dbReference type="Proteomes" id="UP001223978">
    <property type="component" value="Unassembled WGS sequence"/>
</dbReference>
<accession>A0ABT6SJR7</accession>
<name>A0ABT6SJR7_9ACTN</name>
<evidence type="ECO:0000256" key="1">
    <source>
        <dbReference type="SAM" id="MobiDB-lite"/>
    </source>
</evidence>
<feature type="compositionally biased region" description="Acidic residues" evidence="1">
    <location>
        <begin position="1"/>
        <end position="32"/>
    </location>
</feature>
<sequence>MLDGTTSEEESLLALDEFESSLDVESGMEEGNSDSPEFYVAQVELLAANVIAVYLNPDPMRAEMSGQTLETILSSFDFRLSGSEAEFVRPGEPQPPVGPLQRLEHESQWDLLESARSSAVSLSSVGIRELRAACAPGRDAIISAVERLAEVNGWDTH</sequence>
<organism evidence="2 3">
    <name type="scientific">Streptomyces cavernicola</name>
    <dbReference type="NCBI Taxonomy" id="3043613"/>
    <lineage>
        <taxon>Bacteria</taxon>
        <taxon>Bacillati</taxon>
        <taxon>Actinomycetota</taxon>
        <taxon>Actinomycetes</taxon>
        <taxon>Kitasatosporales</taxon>
        <taxon>Streptomycetaceae</taxon>
        <taxon>Streptomyces</taxon>
    </lineage>
</organism>
<evidence type="ECO:0000313" key="2">
    <source>
        <dbReference type="EMBL" id="MDI3408436.1"/>
    </source>
</evidence>
<gene>
    <name evidence="2" type="ORF">QIS96_32020</name>
</gene>
<evidence type="ECO:0000313" key="3">
    <source>
        <dbReference type="Proteomes" id="UP001223978"/>
    </source>
</evidence>
<proteinExistence type="predicted"/>
<keyword evidence="3" id="KW-1185">Reference proteome</keyword>
<reference evidence="2 3" key="1">
    <citation type="submission" date="2023-05" db="EMBL/GenBank/DDBJ databases">
        <title>Draft genome sequence of Streptomyces sp. B-S-A6 isolated from a cave soil in Thailand.</title>
        <authorList>
            <person name="Chamroensaksri N."/>
            <person name="Muangham S."/>
        </authorList>
    </citation>
    <scope>NUCLEOTIDE SEQUENCE [LARGE SCALE GENOMIC DNA]</scope>
    <source>
        <strain evidence="2 3">B-S-A6</strain>
    </source>
</reference>
<feature type="region of interest" description="Disordered" evidence="1">
    <location>
        <begin position="1"/>
        <end position="34"/>
    </location>
</feature>
<dbReference type="RefSeq" id="WP_282546341.1">
    <property type="nucleotide sequence ID" value="NZ_JASCIQ010000045.1"/>
</dbReference>